<organism evidence="1 2">
    <name type="scientific">Endocarpon pusillum</name>
    <dbReference type="NCBI Taxonomy" id="364733"/>
    <lineage>
        <taxon>Eukaryota</taxon>
        <taxon>Fungi</taxon>
        <taxon>Dikarya</taxon>
        <taxon>Ascomycota</taxon>
        <taxon>Pezizomycotina</taxon>
        <taxon>Eurotiomycetes</taxon>
        <taxon>Chaetothyriomycetidae</taxon>
        <taxon>Verrucariales</taxon>
        <taxon>Verrucariaceae</taxon>
        <taxon>Endocarpon</taxon>
    </lineage>
</organism>
<keyword evidence="2" id="KW-1185">Reference proteome</keyword>
<dbReference type="OrthoDB" id="2663223at2759"/>
<evidence type="ECO:0000313" key="2">
    <source>
        <dbReference type="Proteomes" id="UP000606974"/>
    </source>
</evidence>
<comment type="caution">
    <text evidence="1">The sequence shown here is derived from an EMBL/GenBank/DDBJ whole genome shotgun (WGS) entry which is preliminary data.</text>
</comment>
<sequence>MDINRATASYTALTDPEKDQFKTLLSQHRVQMSLYTKQQNSVLEILDFINNTVGCSLRTHMQALSTLYDILKALKKRLAPTDRVRRLELARKYHALKKAPGTQALDMGLPQ</sequence>
<evidence type="ECO:0000313" key="1">
    <source>
        <dbReference type="EMBL" id="KAF7511614.1"/>
    </source>
</evidence>
<protein>
    <submittedName>
        <fullName evidence="1">Uncharacterized protein</fullName>
    </submittedName>
</protein>
<dbReference type="EMBL" id="JAACFV010000018">
    <property type="protein sequence ID" value="KAF7511614.1"/>
    <property type="molecule type" value="Genomic_DNA"/>
</dbReference>
<proteinExistence type="predicted"/>
<gene>
    <name evidence="1" type="ORF">GJ744_003777</name>
</gene>
<name>A0A8H7E5V8_9EURO</name>
<accession>A0A8H7E5V8</accession>
<dbReference type="Proteomes" id="UP000606974">
    <property type="component" value="Unassembled WGS sequence"/>
</dbReference>
<dbReference type="AlphaFoldDB" id="A0A8H7E5V8"/>
<reference evidence="1" key="1">
    <citation type="submission" date="2020-02" db="EMBL/GenBank/DDBJ databases">
        <authorList>
            <person name="Palmer J.M."/>
        </authorList>
    </citation>
    <scope>NUCLEOTIDE SEQUENCE</scope>
    <source>
        <strain evidence="1">EPUS1.4</strain>
        <tissue evidence="1">Thallus</tissue>
    </source>
</reference>